<evidence type="ECO:0000313" key="8">
    <source>
        <dbReference type="Proteomes" id="UP000238605"/>
    </source>
</evidence>
<evidence type="ECO:0000313" key="7">
    <source>
        <dbReference type="EMBL" id="PPE68103.1"/>
    </source>
</evidence>
<evidence type="ECO:0000256" key="4">
    <source>
        <dbReference type="ARBA" id="ARBA00022970"/>
    </source>
</evidence>
<evidence type="ECO:0000259" key="6">
    <source>
        <dbReference type="Pfam" id="PF13458"/>
    </source>
</evidence>
<proteinExistence type="inferred from homology"/>
<feature type="signal peptide" evidence="5">
    <location>
        <begin position="1"/>
        <end position="22"/>
    </location>
</feature>
<dbReference type="InterPro" id="IPR000709">
    <property type="entry name" value="Leu_Ile_Val-bd"/>
</dbReference>
<evidence type="ECO:0000256" key="2">
    <source>
        <dbReference type="ARBA" id="ARBA00022448"/>
    </source>
</evidence>
<evidence type="ECO:0000256" key="1">
    <source>
        <dbReference type="ARBA" id="ARBA00010062"/>
    </source>
</evidence>
<dbReference type="PRINTS" id="PR00337">
    <property type="entry name" value="LEUILEVALBP"/>
</dbReference>
<name>A0A2S5SZ96_9BURK</name>
<accession>A0A2S5SZ96</accession>
<dbReference type="EMBL" id="PSNX01000001">
    <property type="protein sequence ID" value="PPE68103.1"/>
    <property type="molecule type" value="Genomic_DNA"/>
</dbReference>
<dbReference type="GO" id="GO:0006865">
    <property type="term" value="P:amino acid transport"/>
    <property type="evidence" value="ECO:0007669"/>
    <property type="project" value="UniProtKB-KW"/>
</dbReference>
<comment type="caution">
    <text evidence="7">The sequence shown here is derived from an EMBL/GenBank/DDBJ whole genome shotgun (WGS) entry which is preliminary data.</text>
</comment>
<evidence type="ECO:0000256" key="5">
    <source>
        <dbReference type="SAM" id="SignalP"/>
    </source>
</evidence>
<dbReference type="RefSeq" id="WP_104300130.1">
    <property type="nucleotide sequence ID" value="NZ_PSNX01000001.1"/>
</dbReference>
<dbReference type="Pfam" id="PF13458">
    <property type="entry name" value="Peripla_BP_6"/>
    <property type="match status" value="1"/>
</dbReference>
<feature type="chain" id="PRO_5015608598" evidence="5">
    <location>
        <begin position="23"/>
        <end position="400"/>
    </location>
</feature>
<dbReference type="InterPro" id="IPR051010">
    <property type="entry name" value="BCAA_transport"/>
</dbReference>
<feature type="domain" description="Leucine-binding protein" evidence="6">
    <location>
        <begin position="27"/>
        <end position="352"/>
    </location>
</feature>
<dbReference type="PANTHER" id="PTHR30483:SF6">
    <property type="entry name" value="PERIPLASMIC BINDING PROTEIN OF ABC TRANSPORTER FOR NATURAL AMINO ACIDS"/>
    <property type="match status" value="1"/>
</dbReference>
<dbReference type="OrthoDB" id="9794826at2"/>
<evidence type="ECO:0000256" key="3">
    <source>
        <dbReference type="ARBA" id="ARBA00022729"/>
    </source>
</evidence>
<dbReference type="Gene3D" id="3.40.50.2300">
    <property type="match status" value="2"/>
</dbReference>
<organism evidence="7 8">
    <name type="scientific">Caldimonas caldifontis</name>
    <dbReference type="NCBI Taxonomy" id="1452508"/>
    <lineage>
        <taxon>Bacteria</taxon>
        <taxon>Pseudomonadati</taxon>
        <taxon>Pseudomonadota</taxon>
        <taxon>Betaproteobacteria</taxon>
        <taxon>Burkholderiales</taxon>
        <taxon>Sphaerotilaceae</taxon>
        <taxon>Caldimonas</taxon>
    </lineage>
</organism>
<dbReference type="AlphaFoldDB" id="A0A2S5SZ96"/>
<comment type="similarity">
    <text evidence="1">Belongs to the leucine-binding protein family.</text>
</comment>
<keyword evidence="3 5" id="KW-0732">Signal</keyword>
<dbReference type="Proteomes" id="UP000238605">
    <property type="component" value="Unassembled WGS sequence"/>
</dbReference>
<reference evidence="7 8" key="1">
    <citation type="submission" date="2018-02" db="EMBL/GenBank/DDBJ databases">
        <title>Reclassifiation of [Polyangium] brachysporum DSM 7029 as Guopingzhaonella breviflexa gen. nov., sp. nov., a member of the family Comamonadaceae.</title>
        <authorList>
            <person name="Tang B."/>
        </authorList>
    </citation>
    <scope>NUCLEOTIDE SEQUENCE [LARGE SCALE GENOMIC DNA]</scope>
    <source>
        <strain evidence="7 8">BCRC 80649</strain>
    </source>
</reference>
<dbReference type="SUPFAM" id="SSF53822">
    <property type="entry name" value="Periplasmic binding protein-like I"/>
    <property type="match status" value="1"/>
</dbReference>
<keyword evidence="8" id="KW-1185">Reference proteome</keyword>
<keyword evidence="4" id="KW-0029">Amino-acid transport</keyword>
<sequence>MRRAHRWFAMACGLLWCAGALAQGVQPVKVGLIAPLTGGSSDMGQSMQLAAELAVKEINAVGGYLGRPLELVVRDDQSDPERGRQASVELVQQEKVAFTLGFCDSEVAQRSLDVFQEQRQVLMVPCDTGSALTARALRGDSYIFRLAPPDELSARVLVGELVDRRKLRKIAVLADRTAYGEGGLKDLTDELAQRELKPVYVGRFDRGVRTLTEELRQARALGSEALIVWGRGPDHATALRSRAELRWAVPYFAPPTLASRLALEGASAALLDGAIMVQTVHHDMANERRATFLTSYAAHAGGRKMGSLTVAAQTYDAMYLLVSAFFQARGGGGDALKQSLEALERPYRGVVTTYERPYAVKDHEAYSINMLWLSVWRGGEVQYLYPIDAQRASVIRRKES</sequence>
<dbReference type="InterPro" id="IPR028082">
    <property type="entry name" value="Peripla_BP_I"/>
</dbReference>
<gene>
    <name evidence="7" type="ORF">C1704_01110</name>
</gene>
<protein>
    <submittedName>
        <fullName evidence="7">ABC transporter substrate-binding protein</fullName>
    </submittedName>
</protein>
<dbReference type="CDD" id="cd06335">
    <property type="entry name" value="PBP1_ABC_ligand_binding-like"/>
    <property type="match status" value="1"/>
</dbReference>
<dbReference type="InterPro" id="IPR028081">
    <property type="entry name" value="Leu-bd"/>
</dbReference>
<keyword evidence="2" id="KW-0813">Transport</keyword>
<dbReference type="PANTHER" id="PTHR30483">
    <property type="entry name" value="LEUCINE-SPECIFIC-BINDING PROTEIN"/>
    <property type="match status" value="1"/>
</dbReference>